<accession>A0AAQ1G6U7</accession>
<dbReference type="InterPro" id="IPR000792">
    <property type="entry name" value="Tscrpt_reg_LuxR_C"/>
</dbReference>
<evidence type="ECO:0000313" key="3">
    <source>
        <dbReference type="EMBL" id="SEG04360.1"/>
    </source>
</evidence>
<keyword evidence="3" id="KW-0238">DNA-binding</keyword>
<evidence type="ECO:0000256" key="1">
    <source>
        <dbReference type="SAM" id="MobiDB-lite"/>
    </source>
</evidence>
<dbReference type="Proteomes" id="UP000243518">
    <property type="component" value="Unassembled WGS sequence"/>
</dbReference>
<feature type="region of interest" description="Disordered" evidence="1">
    <location>
        <begin position="1"/>
        <end position="25"/>
    </location>
</feature>
<comment type="caution">
    <text evidence="3">The sequence shown here is derived from an EMBL/GenBank/DDBJ whole genome shotgun (WGS) entry which is preliminary data.</text>
</comment>
<evidence type="ECO:0000259" key="2">
    <source>
        <dbReference type="SMART" id="SM00421"/>
    </source>
</evidence>
<dbReference type="InterPro" id="IPR016032">
    <property type="entry name" value="Sig_transdc_resp-reg_C-effctor"/>
</dbReference>
<gene>
    <name evidence="3" type="ORF">SAMN05216586_10349</name>
</gene>
<name>A0AAQ1G6U7_9GAMM</name>
<dbReference type="InterPro" id="IPR036388">
    <property type="entry name" value="WH-like_DNA-bd_sf"/>
</dbReference>
<organism evidence="3 4">
    <name type="scientific">Halopseudomonas aestusnigri</name>
    <dbReference type="NCBI Taxonomy" id="857252"/>
    <lineage>
        <taxon>Bacteria</taxon>
        <taxon>Pseudomonadati</taxon>
        <taxon>Pseudomonadota</taxon>
        <taxon>Gammaproteobacteria</taxon>
        <taxon>Pseudomonadales</taxon>
        <taxon>Pseudomonadaceae</taxon>
        <taxon>Halopseudomonas</taxon>
    </lineage>
</organism>
<dbReference type="SUPFAM" id="SSF46894">
    <property type="entry name" value="C-terminal effector domain of the bipartite response regulators"/>
    <property type="match status" value="1"/>
</dbReference>
<feature type="domain" description="HTH luxR-type" evidence="2">
    <location>
        <begin position="341"/>
        <end position="398"/>
    </location>
</feature>
<dbReference type="SMART" id="SM00421">
    <property type="entry name" value="HTH_LUXR"/>
    <property type="match status" value="1"/>
</dbReference>
<keyword evidence="4" id="KW-1185">Reference proteome</keyword>
<dbReference type="GO" id="GO:0003677">
    <property type="term" value="F:DNA binding"/>
    <property type="evidence" value="ECO:0007669"/>
    <property type="project" value="UniProtKB-KW"/>
</dbReference>
<dbReference type="Gene3D" id="1.10.10.10">
    <property type="entry name" value="Winged helix-like DNA-binding domain superfamily/Winged helix DNA-binding domain"/>
    <property type="match status" value="1"/>
</dbReference>
<dbReference type="AlphaFoldDB" id="A0AAQ1G6U7"/>
<sequence length="429" mass="47336">MVRTITTPGRVASAPGGSMTTDNTGSRALSDQALSLDEYDRIIGTIHDGAMCTERLYEALECLRVLFNGNFCTLILRISDVEDLALMMVAGNRAARGRIAYFKHLHDDNPFVDLPTDTVFTNDSVMSREDWQNCRYYLEYARPSDVYHVMGADVTALETGVVRFRVTRGHDQPAFSEQDQALCLRLIPHLQRTLRMHNLLDRSESISHLHADAIKRLSVATLMLDQGGTVLQMNDVARELLARADGLKLVGSRLEASYPSDHRELVKLIRSAAEVKGMRPPTESRTTLAIARPSGDVSLGLVVEPIPGAEWAEGQGQPVVMVYIRDAVAVSQVDYRIAKELFNFTPAETALAYHLANGRSLEEAAEALNIMRNTARAHLRSMFSKTGASRQAELVRVLLNSVASMGKGELDADASRVSSEVIESELRLP</sequence>
<reference evidence="3 4" key="1">
    <citation type="submission" date="2016-10" db="EMBL/GenBank/DDBJ databases">
        <authorList>
            <person name="Varghese N."/>
            <person name="Submissions S."/>
        </authorList>
    </citation>
    <scope>NUCLEOTIDE SEQUENCE [LARGE SCALE GENOMIC DNA]</scope>
    <source>
        <strain evidence="3 4">CECT 8317</strain>
    </source>
</reference>
<dbReference type="EMBL" id="FNVE01000003">
    <property type="protein sequence ID" value="SEG04360.1"/>
    <property type="molecule type" value="Genomic_DNA"/>
</dbReference>
<evidence type="ECO:0000313" key="4">
    <source>
        <dbReference type="Proteomes" id="UP000243518"/>
    </source>
</evidence>
<protein>
    <submittedName>
        <fullName evidence="3">DNA-binding transcriptional regulator, CsgD family</fullName>
    </submittedName>
</protein>
<proteinExistence type="predicted"/>
<dbReference type="GO" id="GO:0006355">
    <property type="term" value="P:regulation of DNA-templated transcription"/>
    <property type="evidence" value="ECO:0007669"/>
    <property type="project" value="InterPro"/>
</dbReference>